<reference evidence="2 3" key="1">
    <citation type="submission" date="2017-02" db="EMBL/GenBank/DDBJ databases">
        <authorList>
            <person name="Peterson S.W."/>
        </authorList>
    </citation>
    <scope>NUCLEOTIDE SEQUENCE [LARGE SCALE GENOMIC DNA]</scope>
    <source>
        <strain evidence="2 3">DSM 22899</strain>
    </source>
</reference>
<sequence length="370" mass="40225">MATKQQILERITALLDDINDQYQQLAADTKPKHSLKGDLFESTTHYFAGLAALYNKLLKTDKGDVPAAAVVSDEEPRESQDAGMEENAGTEKEIHFTPAIDAEEEQAIHAAQFEEVRENPRDFTAKSEPAPAPSKEDMEHNKDASEPIFTPAVDTETEQSLHAQQIENVSETAGDVSPQLIAKTDEEGSADVESSNSTSERADKVPNGADKVQDANEGADDEEMANEVVNEVTIAEKAVSVDASDLLTASTAEPEKAVRPLTLNELISAQRKAGTAGAAGSLLAARRGGDTERVTDIKSAISLNDKLLFIKDLFNGYSLAYSEAIELLNRYDDFASADAFLQTNYAQKNNWADKQATVDKLYAVLRKRFG</sequence>
<evidence type="ECO:0000313" key="2">
    <source>
        <dbReference type="EMBL" id="SKB87875.1"/>
    </source>
</evidence>
<evidence type="ECO:0000256" key="1">
    <source>
        <dbReference type="SAM" id="MobiDB-lite"/>
    </source>
</evidence>
<feature type="region of interest" description="Disordered" evidence="1">
    <location>
        <begin position="115"/>
        <end position="142"/>
    </location>
</feature>
<dbReference type="Proteomes" id="UP000190541">
    <property type="component" value="Unassembled WGS sequence"/>
</dbReference>
<dbReference type="RefSeq" id="WP_079718229.1">
    <property type="nucleotide sequence ID" value="NZ_FUYS01000011.1"/>
</dbReference>
<proteinExistence type="predicted"/>
<keyword evidence="3" id="KW-1185">Reference proteome</keyword>
<feature type="compositionally biased region" description="Basic and acidic residues" evidence="1">
    <location>
        <begin position="115"/>
        <end position="125"/>
    </location>
</feature>
<protein>
    <submittedName>
        <fullName evidence="2">Uncharacterized protein</fullName>
    </submittedName>
</protein>
<name>A0A1T5EV94_9SPHI</name>
<dbReference type="AlphaFoldDB" id="A0A1T5EV94"/>
<accession>A0A1T5EV94</accession>
<feature type="region of interest" description="Disordered" evidence="1">
    <location>
        <begin position="181"/>
        <end position="223"/>
    </location>
</feature>
<dbReference type="STRING" id="623280.SAMN05660226_03594"/>
<organism evidence="2 3">
    <name type="scientific">Parapedobacter luteus</name>
    <dbReference type="NCBI Taxonomy" id="623280"/>
    <lineage>
        <taxon>Bacteria</taxon>
        <taxon>Pseudomonadati</taxon>
        <taxon>Bacteroidota</taxon>
        <taxon>Sphingobacteriia</taxon>
        <taxon>Sphingobacteriales</taxon>
        <taxon>Sphingobacteriaceae</taxon>
        <taxon>Parapedobacter</taxon>
    </lineage>
</organism>
<dbReference type="EMBL" id="FUYS01000011">
    <property type="protein sequence ID" value="SKB87875.1"/>
    <property type="molecule type" value="Genomic_DNA"/>
</dbReference>
<gene>
    <name evidence="2" type="ORF">SAMN05660226_03594</name>
</gene>
<evidence type="ECO:0000313" key="3">
    <source>
        <dbReference type="Proteomes" id="UP000190541"/>
    </source>
</evidence>
<feature type="region of interest" description="Disordered" evidence="1">
    <location>
        <begin position="69"/>
        <end position="92"/>
    </location>
</feature>
<dbReference type="OrthoDB" id="1100725at2"/>